<organism evidence="3">
    <name type="scientific">Caldilineaceae bacterium SB0664_bin_27</name>
    <dbReference type="NCBI Taxonomy" id="2605260"/>
    <lineage>
        <taxon>Bacteria</taxon>
        <taxon>Bacillati</taxon>
        <taxon>Chloroflexota</taxon>
        <taxon>Caldilineae</taxon>
        <taxon>Caldilineales</taxon>
        <taxon>Caldilineaceae</taxon>
    </lineage>
</organism>
<proteinExistence type="predicted"/>
<sequence length="356" mass="38102">MQEVHAALLGLSHPHSLAHLRTLQAVSEVASITLWDEDEALLQETVASQGEKISGTTTDLASVLGQEQILFVVAALRNDLGPPIFMRALEAGKHVITDKPIGKTAVESAEVAAAARREQCKLGVFYQNRSLPPIQDARRIVEQGLIGELVSVEMRMVTTQVQVRNPRHWLFNQDKAGGGILSWLGCHYIDQILNITQDKIVSVAAQIATRSGEDIDVEDVAALSLGFASGAVGTFHAGYMLSMSGGGYHNAVGYDTYVSVNGRLGRITYSSNGTPTSIDVESSHPSWASAPQRTFDYTFGDSPAYGGASGEAFLRAFIDACQGKGEPLATGEDAVRVAKVVDAAYESSRSGQRIDI</sequence>
<dbReference type="Gene3D" id="3.30.360.10">
    <property type="entry name" value="Dihydrodipicolinate Reductase, domain 2"/>
    <property type="match status" value="1"/>
</dbReference>
<comment type="caution">
    <text evidence="3">The sequence shown here is derived from an EMBL/GenBank/DDBJ whole genome shotgun (WGS) entry which is preliminary data.</text>
</comment>
<accession>A0A6B0YNF3</accession>
<evidence type="ECO:0000259" key="1">
    <source>
        <dbReference type="Pfam" id="PF01408"/>
    </source>
</evidence>
<dbReference type="Pfam" id="PF22725">
    <property type="entry name" value="GFO_IDH_MocA_C3"/>
    <property type="match status" value="1"/>
</dbReference>
<feature type="domain" description="GFO/IDH/MocA-like oxidoreductase" evidence="2">
    <location>
        <begin position="134"/>
        <end position="262"/>
    </location>
</feature>
<reference evidence="3" key="1">
    <citation type="submission" date="2019-09" db="EMBL/GenBank/DDBJ databases">
        <title>Characterisation of the sponge microbiome using genome-centric metagenomics.</title>
        <authorList>
            <person name="Engelberts J.P."/>
            <person name="Robbins S.J."/>
            <person name="De Goeij J.M."/>
            <person name="Aranda M."/>
            <person name="Bell S.C."/>
            <person name="Webster N.S."/>
        </authorList>
    </citation>
    <scope>NUCLEOTIDE SEQUENCE</scope>
    <source>
        <strain evidence="3">SB0664_bin_27</strain>
    </source>
</reference>
<dbReference type="AlphaFoldDB" id="A0A6B0YNF3"/>
<feature type="domain" description="Gfo/Idh/MocA-like oxidoreductase N-terminal" evidence="1">
    <location>
        <begin position="18"/>
        <end position="125"/>
    </location>
</feature>
<name>A0A6B0YNF3_9CHLR</name>
<evidence type="ECO:0000313" key="3">
    <source>
        <dbReference type="EMBL" id="MXY92513.1"/>
    </source>
</evidence>
<dbReference type="InterPro" id="IPR055170">
    <property type="entry name" value="GFO_IDH_MocA-like_dom"/>
</dbReference>
<dbReference type="InterPro" id="IPR051317">
    <property type="entry name" value="Gfo/Idh/MocA_oxidoreduct"/>
</dbReference>
<dbReference type="GO" id="GO:0000166">
    <property type="term" value="F:nucleotide binding"/>
    <property type="evidence" value="ECO:0007669"/>
    <property type="project" value="InterPro"/>
</dbReference>
<dbReference type="SUPFAM" id="SSF51735">
    <property type="entry name" value="NAD(P)-binding Rossmann-fold domains"/>
    <property type="match status" value="1"/>
</dbReference>
<dbReference type="PANTHER" id="PTHR43708:SF8">
    <property type="entry name" value="OXIDOREDUCTASE"/>
    <property type="match status" value="1"/>
</dbReference>
<dbReference type="Gene3D" id="3.40.50.720">
    <property type="entry name" value="NAD(P)-binding Rossmann-like Domain"/>
    <property type="match status" value="1"/>
</dbReference>
<gene>
    <name evidence="3" type="ORF">F4Y42_03595</name>
</gene>
<dbReference type="Pfam" id="PF01408">
    <property type="entry name" value="GFO_IDH_MocA"/>
    <property type="match status" value="1"/>
</dbReference>
<dbReference type="EMBL" id="VXRG01000035">
    <property type="protein sequence ID" value="MXY92513.1"/>
    <property type="molecule type" value="Genomic_DNA"/>
</dbReference>
<dbReference type="InterPro" id="IPR000683">
    <property type="entry name" value="Gfo/Idh/MocA-like_OxRdtase_N"/>
</dbReference>
<protein>
    <submittedName>
        <fullName evidence="3">Gfo/Idh/MocA family oxidoreductase</fullName>
    </submittedName>
</protein>
<dbReference type="SUPFAM" id="SSF55347">
    <property type="entry name" value="Glyceraldehyde-3-phosphate dehydrogenase-like, C-terminal domain"/>
    <property type="match status" value="1"/>
</dbReference>
<evidence type="ECO:0000259" key="2">
    <source>
        <dbReference type="Pfam" id="PF22725"/>
    </source>
</evidence>
<dbReference type="PANTHER" id="PTHR43708">
    <property type="entry name" value="CONSERVED EXPRESSED OXIDOREDUCTASE (EUROFUNG)"/>
    <property type="match status" value="1"/>
</dbReference>
<dbReference type="InterPro" id="IPR036291">
    <property type="entry name" value="NAD(P)-bd_dom_sf"/>
</dbReference>